<evidence type="ECO:0000259" key="1">
    <source>
        <dbReference type="Pfam" id="PF08318"/>
    </source>
</evidence>
<feature type="domain" description="COG4 transport protein middle alpha-helical bundle" evidence="1">
    <location>
        <begin position="8"/>
        <end position="127"/>
    </location>
</feature>
<keyword evidence="4" id="KW-1185">Reference proteome</keyword>
<evidence type="ECO:0000313" key="4">
    <source>
        <dbReference type="Proteomes" id="UP000815325"/>
    </source>
</evidence>
<dbReference type="InterPro" id="IPR013167">
    <property type="entry name" value="COG4_M"/>
</dbReference>
<feature type="domain" description="Conserved oligomeric Golgi complex subunit 4 C-terminal" evidence="2">
    <location>
        <begin position="165"/>
        <end position="385"/>
    </location>
</feature>
<comment type="caution">
    <text evidence="3">The sequence shown here is derived from an EMBL/GenBank/DDBJ whole genome shotgun (WGS) entry which is preliminary data.</text>
</comment>
<gene>
    <name evidence="3" type="ORF">DUNSADRAFT_727</name>
</gene>
<accession>A0ABQ7GXY6</accession>
<dbReference type="Pfam" id="PF20662">
    <property type="entry name" value="COG4_C"/>
    <property type="match status" value="1"/>
</dbReference>
<evidence type="ECO:0000259" key="2">
    <source>
        <dbReference type="Pfam" id="PF20662"/>
    </source>
</evidence>
<evidence type="ECO:0000313" key="3">
    <source>
        <dbReference type="EMBL" id="KAF5839442.1"/>
    </source>
</evidence>
<organism evidence="3 4">
    <name type="scientific">Dunaliella salina</name>
    <name type="common">Green alga</name>
    <name type="synonym">Protococcus salinus</name>
    <dbReference type="NCBI Taxonomy" id="3046"/>
    <lineage>
        <taxon>Eukaryota</taxon>
        <taxon>Viridiplantae</taxon>
        <taxon>Chlorophyta</taxon>
        <taxon>core chlorophytes</taxon>
        <taxon>Chlorophyceae</taxon>
        <taxon>CS clade</taxon>
        <taxon>Chlamydomonadales</taxon>
        <taxon>Dunaliellaceae</taxon>
        <taxon>Dunaliella</taxon>
    </lineage>
</organism>
<dbReference type="Gene3D" id="1.20.58.1970">
    <property type="match status" value="1"/>
</dbReference>
<protein>
    <submittedName>
        <fullName evidence="3">Uncharacterized protein</fullName>
    </submittedName>
</protein>
<name>A0ABQ7GXY6_DUNSA</name>
<dbReference type="InterPro" id="IPR048682">
    <property type="entry name" value="COG4"/>
</dbReference>
<dbReference type="PANTHER" id="PTHR24016:SF0">
    <property type="entry name" value="CONSERVED OLIGOMERIC GOLGI COMPLEX SUBUNIT 4"/>
    <property type="match status" value="1"/>
</dbReference>
<dbReference type="Proteomes" id="UP000815325">
    <property type="component" value="Unassembled WGS sequence"/>
</dbReference>
<dbReference type="InterPro" id="IPR048684">
    <property type="entry name" value="COG4_C"/>
</dbReference>
<dbReference type="Pfam" id="PF08318">
    <property type="entry name" value="COG4_m"/>
    <property type="match status" value="1"/>
</dbReference>
<sequence>MIAEQLDSGKRIDWSAALSLLFKDLALTLESHEALVAETFGQEALLELLAGLQAECDTSGGRLIARFIEVQKLPAVVREASSKRGRGGQEGGLDHRVVETHITQLIGLCRLTEEYNQFILGKMRNAADGALSIAKETSFSPGVLSKAGGVGGPSMANLPPAAVAYVTALNNSDVAAEYVTKLKAELEGYLTELFPSSPTGAGDRERVRTVLADQGKTAGDLRQSHIKSLEALADALMPRLRPVMDEIATASYALSEAEYSAGEFGDGWASRLLVVLEATLLWMQPLLTTNNYEGVLHSVLDKVVARLETLLARKAFNQLGGLQLDRDIRALVGHLSELTSRTVRDKFARLNQMALVLGLETVEELADYWGGDSTITWRLSAAEVRSTLAQRTDFSREAIKALPLH</sequence>
<dbReference type="EMBL" id="MU069543">
    <property type="protein sequence ID" value="KAF5839442.1"/>
    <property type="molecule type" value="Genomic_DNA"/>
</dbReference>
<reference evidence="3" key="1">
    <citation type="submission" date="2017-08" db="EMBL/GenBank/DDBJ databases">
        <authorList>
            <person name="Polle J.E."/>
            <person name="Barry K."/>
            <person name="Cushman J."/>
            <person name="Schmutz J."/>
            <person name="Tran D."/>
            <person name="Hathwaick L.T."/>
            <person name="Yim W.C."/>
            <person name="Jenkins J."/>
            <person name="Mckie-Krisberg Z.M."/>
            <person name="Prochnik S."/>
            <person name="Lindquist E."/>
            <person name="Dockter R.B."/>
            <person name="Adam C."/>
            <person name="Molina H."/>
            <person name="Bunkerborg J."/>
            <person name="Jin E."/>
            <person name="Buchheim M."/>
            <person name="Magnuson J."/>
        </authorList>
    </citation>
    <scope>NUCLEOTIDE SEQUENCE</scope>
    <source>
        <strain evidence="3">CCAP 19/18</strain>
    </source>
</reference>
<dbReference type="PANTHER" id="PTHR24016">
    <property type="entry name" value="CONSERVED OLIGOMERIC GOLGI COMPLEX SUBUNIT 4"/>
    <property type="match status" value="1"/>
</dbReference>
<dbReference type="Gene3D" id="1.10.287.1060">
    <property type="entry name" value="ESAT-6-like"/>
    <property type="match status" value="1"/>
</dbReference>
<proteinExistence type="predicted"/>